<gene>
    <name evidence="1" type="primary">3</name>
    <name evidence="1" type="ORF">SEA_JABBERWOCKY_3</name>
</gene>
<dbReference type="KEGG" id="vg:65122361"/>
<keyword evidence="2" id="KW-1185">Reference proteome</keyword>
<evidence type="ECO:0000313" key="2">
    <source>
        <dbReference type="Proteomes" id="UP000325679"/>
    </source>
</evidence>
<evidence type="ECO:0000313" key="1">
    <source>
        <dbReference type="EMBL" id="QFP94058.1"/>
    </source>
</evidence>
<organism evidence="1 2">
    <name type="scientific">Gordonia phage Jabberwocky</name>
    <dbReference type="NCBI Taxonomy" id="2653273"/>
    <lineage>
        <taxon>Viruses</taxon>
        <taxon>Duplodnaviria</taxon>
        <taxon>Heunggongvirae</taxon>
        <taxon>Uroviricota</taxon>
        <taxon>Caudoviricetes</taxon>
        <taxon>Stackebrandtviridae</taxon>
        <taxon>Schenleyvirinae</taxon>
        <taxon>Vividuovirus</taxon>
        <taxon>Vividuovirus jabberwocky</taxon>
    </lineage>
</organism>
<dbReference type="GeneID" id="65122361"/>
<name>A0A5P8D4P8_9CAUD</name>
<dbReference type="RefSeq" id="YP_010104415.1">
    <property type="nucleotide sequence ID" value="NC_055818.1"/>
</dbReference>
<protein>
    <submittedName>
        <fullName evidence="1">Uncharacterized protein</fullName>
    </submittedName>
</protein>
<dbReference type="Proteomes" id="UP000325679">
    <property type="component" value="Segment"/>
</dbReference>
<proteinExistence type="predicted"/>
<sequence length="83" mass="9265">MTAHTAPNTAHADTVYAETFPDCEKQLHFAREVDTDTQAQVVFSAYDQNQVEISITDADGANSYVILTLDQFARIRAEMDQVL</sequence>
<accession>A0A5P8D4P8</accession>
<dbReference type="EMBL" id="MN329673">
    <property type="protein sequence ID" value="QFP94058.1"/>
    <property type="molecule type" value="Genomic_DNA"/>
</dbReference>
<reference evidence="1 2" key="1">
    <citation type="submission" date="2019-08" db="EMBL/GenBank/DDBJ databases">
        <authorList>
            <person name="Frappier M."/>
            <person name="Nagle A.M."/>
            <person name="Lula M.A."/>
            <person name="Jents M.B."/>
            <person name="Twichel T.M."/>
            <person name="Kadrmas T.K."/>
            <person name="Fleischacker C.L."/>
            <person name="Balish M.F."/>
            <person name="Garlena R.A."/>
            <person name="Russell D.A."/>
            <person name="Pope W.H."/>
            <person name="Jacobs-Sera D."/>
            <person name="Hatfull G.F."/>
        </authorList>
    </citation>
    <scope>NUCLEOTIDE SEQUENCE [LARGE SCALE GENOMIC DNA]</scope>
</reference>